<dbReference type="Pfam" id="PF24821">
    <property type="entry name" value="DUF7711"/>
    <property type="match status" value="1"/>
</dbReference>
<keyword evidence="3" id="KW-1185">Reference proteome</keyword>
<feature type="domain" description="DUF7711" evidence="1">
    <location>
        <begin position="2"/>
        <end position="147"/>
    </location>
</feature>
<evidence type="ECO:0000313" key="3">
    <source>
        <dbReference type="Proteomes" id="UP001551675"/>
    </source>
</evidence>
<protein>
    <recommendedName>
        <fullName evidence="1">DUF7711 domain-containing protein</fullName>
    </recommendedName>
</protein>
<sequence length="168" mass="18938">MEEPFLREAYVFGDVLAGADPLDNVEVAFVLNLPPEDVPWESHPRGTEWLADLLRLDKGGVAYWWRSHLEPVWSHVISGPVRFWSLDGPDEIALDALAERRFDRLRQVAQPPGDERAQVVGELRTALSHLRAVHARYWEHEWRHEHRGGWPLSGASSVGGRSGVSGPP</sequence>
<gene>
    <name evidence="2" type="ORF">AB0I59_38785</name>
</gene>
<name>A0ABV3GSG2_MICGL</name>
<evidence type="ECO:0000313" key="2">
    <source>
        <dbReference type="EMBL" id="MEV0974575.1"/>
    </source>
</evidence>
<proteinExistence type="predicted"/>
<organism evidence="2 3">
    <name type="scientific">Microtetraspora glauca</name>
    <dbReference type="NCBI Taxonomy" id="1996"/>
    <lineage>
        <taxon>Bacteria</taxon>
        <taxon>Bacillati</taxon>
        <taxon>Actinomycetota</taxon>
        <taxon>Actinomycetes</taxon>
        <taxon>Streptosporangiales</taxon>
        <taxon>Streptosporangiaceae</taxon>
        <taxon>Microtetraspora</taxon>
    </lineage>
</organism>
<reference evidence="2 3" key="1">
    <citation type="submission" date="2024-06" db="EMBL/GenBank/DDBJ databases">
        <title>The Natural Products Discovery Center: Release of the First 8490 Sequenced Strains for Exploring Actinobacteria Biosynthetic Diversity.</title>
        <authorList>
            <person name="Kalkreuter E."/>
            <person name="Kautsar S.A."/>
            <person name="Yang D."/>
            <person name="Bader C.D."/>
            <person name="Teijaro C.N."/>
            <person name="Fluegel L."/>
            <person name="Davis C.M."/>
            <person name="Simpson J.R."/>
            <person name="Lauterbach L."/>
            <person name="Steele A.D."/>
            <person name="Gui C."/>
            <person name="Meng S."/>
            <person name="Li G."/>
            <person name="Viehrig K."/>
            <person name="Ye F."/>
            <person name="Su P."/>
            <person name="Kiefer A.F."/>
            <person name="Nichols A."/>
            <person name="Cepeda A.J."/>
            <person name="Yan W."/>
            <person name="Fan B."/>
            <person name="Jiang Y."/>
            <person name="Adhikari A."/>
            <person name="Zheng C.-J."/>
            <person name="Schuster L."/>
            <person name="Cowan T.M."/>
            <person name="Smanski M.J."/>
            <person name="Chevrette M.G."/>
            <person name="De Carvalho L.P.S."/>
            <person name="Shen B."/>
        </authorList>
    </citation>
    <scope>NUCLEOTIDE SEQUENCE [LARGE SCALE GENOMIC DNA]</scope>
    <source>
        <strain evidence="2 3">NPDC050100</strain>
    </source>
</reference>
<evidence type="ECO:0000259" key="1">
    <source>
        <dbReference type="Pfam" id="PF24821"/>
    </source>
</evidence>
<comment type="caution">
    <text evidence="2">The sequence shown here is derived from an EMBL/GenBank/DDBJ whole genome shotgun (WGS) entry which is preliminary data.</text>
</comment>
<dbReference type="EMBL" id="JBFALK010000032">
    <property type="protein sequence ID" value="MEV0974575.1"/>
    <property type="molecule type" value="Genomic_DNA"/>
</dbReference>
<dbReference type="Proteomes" id="UP001551675">
    <property type="component" value="Unassembled WGS sequence"/>
</dbReference>
<accession>A0ABV3GSG2</accession>
<dbReference type="InterPro" id="IPR056128">
    <property type="entry name" value="DUF7711"/>
</dbReference>